<keyword evidence="1" id="KW-0472">Membrane</keyword>
<dbReference type="Proteomes" id="UP001154282">
    <property type="component" value="Unassembled WGS sequence"/>
</dbReference>
<sequence length="125" mass="14614">MNHRVRPYLLLRREFELQQIQFQTPFPVPMVPHLFILVRWLELVYLIFAFSLFLFSFSAKSLSVVMSASSTEANSASFETSVLTTEMNFVLAVCAEEKREVKHLINVDDCKRTYAGVNYRKSKHY</sequence>
<dbReference type="EMBL" id="CAMGYJ010000007">
    <property type="protein sequence ID" value="CAI0445654.1"/>
    <property type="molecule type" value="Genomic_DNA"/>
</dbReference>
<evidence type="ECO:0000313" key="2">
    <source>
        <dbReference type="EMBL" id="CAI0445654.1"/>
    </source>
</evidence>
<keyword evidence="3" id="KW-1185">Reference proteome</keyword>
<feature type="transmembrane region" description="Helical" evidence="1">
    <location>
        <begin position="34"/>
        <end position="57"/>
    </location>
</feature>
<evidence type="ECO:0000256" key="1">
    <source>
        <dbReference type="SAM" id="Phobius"/>
    </source>
</evidence>
<organism evidence="2 3">
    <name type="scientific">Linum tenue</name>
    <dbReference type="NCBI Taxonomy" id="586396"/>
    <lineage>
        <taxon>Eukaryota</taxon>
        <taxon>Viridiplantae</taxon>
        <taxon>Streptophyta</taxon>
        <taxon>Embryophyta</taxon>
        <taxon>Tracheophyta</taxon>
        <taxon>Spermatophyta</taxon>
        <taxon>Magnoliopsida</taxon>
        <taxon>eudicotyledons</taxon>
        <taxon>Gunneridae</taxon>
        <taxon>Pentapetalae</taxon>
        <taxon>rosids</taxon>
        <taxon>fabids</taxon>
        <taxon>Malpighiales</taxon>
        <taxon>Linaceae</taxon>
        <taxon>Linum</taxon>
    </lineage>
</organism>
<keyword evidence="1" id="KW-0812">Transmembrane</keyword>
<reference evidence="2" key="1">
    <citation type="submission" date="2022-08" db="EMBL/GenBank/DDBJ databases">
        <authorList>
            <person name="Gutierrez-Valencia J."/>
        </authorList>
    </citation>
    <scope>NUCLEOTIDE SEQUENCE</scope>
</reference>
<accession>A0AAV0MI15</accession>
<name>A0AAV0MI15_9ROSI</name>
<protein>
    <submittedName>
        <fullName evidence="2">Uncharacterized protein</fullName>
    </submittedName>
</protein>
<evidence type="ECO:0000313" key="3">
    <source>
        <dbReference type="Proteomes" id="UP001154282"/>
    </source>
</evidence>
<comment type="caution">
    <text evidence="2">The sequence shown here is derived from an EMBL/GenBank/DDBJ whole genome shotgun (WGS) entry which is preliminary data.</text>
</comment>
<keyword evidence="1" id="KW-1133">Transmembrane helix</keyword>
<proteinExistence type="predicted"/>
<dbReference type="AlphaFoldDB" id="A0AAV0MI15"/>
<gene>
    <name evidence="2" type="ORF">LITE_LOCUS28666</name>
</gene>